<dbReference type="RefSeq" id="WP_058478914.1">
    <property type="nucleotide sequence ID" value="NZ_CAAAIQ010000028.1"/>
</dbReference>
<accession>A0A0W1APD0</accession>
<dbReference type="PROSITE" id="PS51186">
    <property type="entry name" value="GNAT"/>
    <property type="match status" value="1"/>
</dbReference>
<dbReference type="CDD" id="cd04301">
    <property type="entry name" value="NAT_SF"/>
    <property type="match status" value="1"/>
</dbReference>
<dbReference type="InterPro" id="IPR000182">
    <property type="entry name" value="GNAT_dom"/>
</dbReference>
<evidence type="ECO:0000313" key="2">
    <source>
        <dbReference type="EMBL" id="KTD83128.1"/>
    </source>
</evidence>
<feature type="domain" description="N-acetyltransferase" evidence="1">
    <location>
        <begin position="3"/>
        <end position="168"/>
    </location>
</feature>
<organism evidence="2 3">
    <name type="scientific">Legionella waltersii</name>
    <dbReference type="NCBI Taxonomy" id="66969"/>
    <lineage>
        <taxon>Bacteria</taxon>
        <taxon>Pseudomonadati</taxon>
        <taxon>Pseudomonadota</taxon>
        <taxon>Gammaproteobacteria</taxon>
        <taxon>Legionellales</taxon>
        <taxon>Legionellaceae</taxon>
        <taxon>Legionella</taxon>
    </lineage>
</organism>
<dbReference type="SUPFAM" id="SSF55729">
    <property type="entry name" value="Acyl-CoA N-acyltransferases (Nat)"/>
    <property type="match status" value="1"/>
</dbReference>
<dbReference type="GO" id="GO:0016747">
    <property type="term" value="F:acyltransferase activity, transferring groups other than amino-acyl groups"/>
    <property type="evidence" value="ECO:0007669"/>
    <property type="project" value="InterPro"/>
</dbReference>
<evidence type="ECO:0000313" key="3">
    <source>
        <dbReference type="Proteomes" id="UP000054729"/>
    </source>
</evidence>
<dbReference type="Pfam" id="PF00583">
    <property type="entry name" value="Acetyltransf_1"/>
    <property type="match status" value="1"/>
</dbReference>
<reference evidence="2 3" key="1">
    <citation type="submission" date="2015-11" db="EMBL/GenBank/DDBJ databases">
        <title>Genomic analysis of 38 Legionella species identifies large and diverse effector repertoires.</title>
        <authorList>
            <person name="Burstein D."/>
            <person name="Amaro F."/>
            <person name="Zusman T."/>
            <person name="Lifshitz Z."/>
            <person name="Cohen O."/>
            <person name="Gilbert J.A."/>
            <person name="Pupko T."/>
            <person name="Shuman H.A."/>
            <person name="Segal G."/>
        </authorList>
    </citation>
    <scope>NUCLEOTIDE SEQUENCE [LARGE SCALE GENOMIC DNA]</scope>
    <source>
        <strain evidence="2 3">ATCC 51914</strain>
    </source>
</reference>
<sequence length="183" mass="21215">MKIEIIPATISDYPIVQNLASYYVYDRTGYMGWSCSEKGIFECIDFKHYFESQNEKAFIVKVDDDLAGFVLLDKEFLLEAVDWNMGEFFILKKFQGKGVATYVAHNILKENPGKWSVAVMPENIKAVNFWRKIISTAVMENYTEVFKTEDELKTPDNPEPYAMTIFTFHIERGTNQKINTVTF</sequence>
<dbReference type="Proteomes" id="UP000054729">
    <property type="component" value="Unassembled WGS sequence"/>
</dbReference>
<dbReference type="InterPro" id="IPR016181">
    <property type="entry name" value="Acyl_CoA_acyltransferase"/>
</dbReference>
<keyword evidence="2" id="KW-0808">Transferase</keyword>
<keyword evidence="3" id="KW-1185">Reference proteome</keyword>
<dbReference type="PATRIC" id="fig|66969.6.peg.38"/>
<name>A0A0W1APD0_9GAMM</name>
<dbReference type="OrthoDB" id="8479334at2"/>
<evidence type="ECO:0000259" key="1">
    <source>
        <dbReference type="PROSITE" id="PS51186"/>
    </source>
</evidence>
<dbReference type="AlphaFoldDB" id="A0A0W1APD0"/>
<proteinExistence type="predicted"/>
<dbReference type="Gene3D" id="3.40.630.30">
    <property type="match status" value="1"/>
</dbReference>
<gene>
    <name evidence="2" type="ORF">Lwal_0036</name>
</gene>
<comment type="caution">
    <text evidence="2">The sequence shown here is derived from an EMBL/GenBank/DDBJ whole genome shotgun (WGS) entry which is preliminary data.</text>
</comment>
<dbReference type="EMBL" id="LNZB01000001">
    <property type="protein sequence ID" value="KTD83128.1"/>
    <property type="molecule type" value="Genomic_DNA"/>
</dbReference>
<protein>
    <submittedName>
        <fullName evidence="2">N-acetyltransferase GCN5</fullName>
    </submittedName>
</protein>
<dbReference type="STRING" id="66969.Lwal_0036"/>